<proteinExistence type="predicted"/>
<dbReference type="RefSeq" id="WP_034471201.1">
    <property type="nucleotide sequence ID" value="NZ_JFHD01000005.1"/>
</dbReference>
<protein>
    <submittedName>
        <fullName evidence="1">Uncharacterized protein</fullName>
    </submittedName>
</protein>
<gene>
    <name evidence="1" type="ORF">BG60_29015</name>
</gene>
<name>A0A656QSC9_9BURK</name>
<dbReference type="AlphaFoldDB" id="A0A656QSC9"/>
<comment type="caution">
    <text evidence="1">The sequence shown here is derived from an EMBL/GenBank/DDBJ whole genome shotgun (WGS) entry which is preliminary data.</text>
</comment>
<dbReference type="Proteomes" id="UP000027451">
    <property type="component" value="Unassembled WGS sequence"/>
</dbReference>
<accession>A0A656QSC9</accession>
<reference evidence="1 2" key="1">
    <citation type="submission" date="2014-03" db="EMBL/GenBank/DDBJ databases">
        <title>Draft Genome Sequences of Four Burkholderia Strains.</title>
        <authorList>
            <person name="Liu X.Y."/>
            <person name="Li C.X."/>
            <person name="Xu J.H."/>
        </authorList>
    </citation>
    <scope>NUCLEOTIDE SEQUENCE [LARGE SCALE GENOMIC DNA]</scope>
    <source>
        <strain evidence="1 2">OP-1</strain>
    </source>
</reference>
<organism evidence="1 2">
    <name type="scientific">Caballeronia zhejiangensis</name>
    <dbReference type="NCBI Taxonomy" id="871203"/>
    <lineage>
        <taxon>Bacteria</taxon>
        <taxon>Pseudomonadati</taxon>
        <taxon>Pseudomonadota</taxon>
        <taxon>Betaproteobacteria</taxon>
        <taxon>Burkholderiales</taxon>
        <taxon>Burkholderiaceae</taxon>
        <taxon>Caballeronia</taxon>
    </lineage>
</organism>
<evidence type="ECO:0000313" key="1">
    <source>
        <dbReference type="EMBL" id="KDR31769.1"/>
    </source>
</evidence>
<dbReference type="EMBL" id="JFHD01000005">
    <property type="protein sequence ID" value="KDR31769.1"/>
    <property type="molecule type" value="Genomic_DNA"/>
</dbReference>
<evidence type="ECO:0000313" key="2">
    <source>
        <dbReference type="Proteomes" id="UP000027451"/>
    </source>
</evidence>
<keyword evidence="2" id="KW-1185">Reference proteome</keyword>
<sequence>MRNDEQRYDAPAASPSPHDWAGLWCAGGVIWARRVFVEAQSKPVPAVRLAFARDVLRRFEDVRELDDDEALDGSAV</sequence>